<evidence type="ECO:0000256" key="1">
    <source>
        <dbReference type="ARBA" id="ARBA00010342"/>
    </source>
</evidence>
<dbReference type="Gene3D" id="1.10.8.640">
    <property type="entry name" value="Cytochrome C biogenesis protein"/>
    <property type="match status" value="1"/>
</dbReference>
<protein>
    <recommendedName>
        <fullName evidence="7">Cytochrome c-type biogenesis protein</fullName>
    </recommendedName>
</protein>
<sequence length="160" mass="17446">MRRRRLFQAGLALAIVALLAVAVVGLLTARPGTPDRAYELEQRLRCPVCKSVSIAESPSETAEAMRAVVADQVAAGRSDQEIIDYFRARYGDWVLLDPPASGSTLALWLLPVAAVVVGGAVLVLLRRRPAQDEALTSEERDQVRRAVEQARSRVDDEVTP</sequence>
<dbReference type="InterPro" id="IPR038297">
    <property type="entry name" value="CcmH/CycL/NrfF/Ccl2_sf"/>
</dbReference>
<keyword evidence="6 7" id="KW-0408">Iron</keyword>
<comment type="caution">
    <text evidence="10">The sequence shown here is derived from an EMBL/GenBank/DDBJ whole genome shotgun (WGS) entry which is preliminary data.</text>
</comment>
<keyword evidence="7" id="KW-0812">Transmembrane</keyword>
<reference evidence="11" key="1">
    <citation type="journal article" date="2019" name="Int. J. Syst. Evol. Microbiol.">
        <title>The Global Catalogue of Microorganisms (GCM) 10K type strain sequencing project: providing services to taxonomists for standard genome sequencing and annotation.</title>
        <authorList>
            <consortium name="The Broad Institute Genomics Platform"/>
            <consortium name="The Broad Institute Genome Sequencing Center for Infectious Disease"/>
            <person name="Wu L."/>
            <person name="Ma J."/>
        </authorList>
    </citation>
    <scope>NUCLEOTIDE SEQUENCE [LARGE SCALE GENOMIC DNA]</scope>
    <source>
        <strain evidence="11">IBRC-M 10906</strain>
    </source>
</reference>
<dbReference type="EMBL" id="JBHUOF010000020">
    <property type="protein sequence ID" value="MFD2800705.1"/>
    <property type="molecule type" value="Genomic_DNA"/>
</dbReference>
<evidence type="ECO:0000256" key="8">
    <source>
        <dbReference type="SAM" id="MobiDB-lite"/>
    </source>
</evidence>
<dbReference type="CDD" id="cd16378">
    <property type="entry name" value="CcmH_N"/>
    <property type="match status" value="1"/>
</dbReference>
<keyword evidence="7" id="KW-1133">Transmembrane helix</keyword>
<organism evidence="10 11">
    <name type="scientific">Prauserella oleivorans</name>
    <dbReference type="NCBI Taxonomy" id="1478153"/>
    <lineage>
        <taxon>Bacteria</taxon>
        <taxon>Bacillati</taxon>
        <taxon>Actinomycetota</taxon>
        <taxon>Actinomycetes</taxon>
        <taxon>Pseudonocardiales</taxon>
        <taxon>Pseudonocardiaceae</taxon>
        <taxon>Prauserella</taxon>
    </lineage>
</organism>
<keyword evidence="7" id="KW-0472">Membrane</keyword>
<feature type="domain" description="CcmH/CycL/Ccl2/NrfF N-terminal" evidence="9">
    <location>
        <begin position="25"/>
        <end position="144"/>
    </location>
</feature>
<keyword evidence="4 7" id="KW-0732">Signal</keyword>
<evidence type="ECO:0000256" key="3">
    <source>
        <dbReference type="ARBA" id="ARBA00022723"/>
    </source>
</evidence>
<proteinExistence type="inferred from homology"/>
<comment type="function">
    <text evidence="7">Possible subunit of a heme lyase.</text>
</comment>
<dbReference type="RefSeq" id="WP_377393619.1">
    <property type="nucleotide sequence ID" value="NZ_JBHSAN010000036.1"/>
</dbReference>
<name>A0ABW5WCD1_9PSEU</name>
<keyword evidence="2 7" id="KW-0349">Heme</keyword>
<dbReference type="Pfam" id="PF03918">
    <property type="entry name" value="CcmH"/>
    <property type="match status" value="1"/>
</dbReference>
<evidence type="ECO:0000256" key="5">
    <source>
        <dbReference type="ARBA" id="ARBA00022748"/>
    </source>
</evidence>
<dbReference type="InterPro" id="IPR005616">
    <property type="entry name" value="CcmH/CycL/Ccl2/NrfF_N"/>
</dbReference>
<evidence type="ECO:0000256" key="6">
    <source>
        <dbReference type="ARBA" id="ARBA00023004"/>
    </source>
</evidence>
<evidence type="ECO:0000256" key="4">
    <source>
        <dbReference type="ARBA" id="ARBA00022729"/>
    </source>
</evidence>
<dbReference type="PANTHER" id="PTHR47870">
    <property type="entry name" value="CYTOCHROME C-TYPE BIOGENESIS PROTEIN CCMH"/>
    <property type="match status" value="1"/>
</dbReference>
<dbReference type="InterPro" id="IPR051263">
    <property type="entry name" value="C-type_cytochrome_biogenesis"/>
</dbReference>
<feature type="region of interest" description="Disordered" evidence="8">
    <location>
        <begin position="134"/>
        <end position="160"/>
    </location>
</feature>
<evidence type="ECO:0000259" key="9">
    <source>
        <dbReference type="Pfam" id="PF03918"/>
    </source>
</evidence>
<evidence type="ECO:0000256" key="2">
    <source>
        <dbReference type="ARBA" id="ARBA00022617"/>
    </source>
</evidence>
<feature type="compositionally biased region" description="Basic and acidic residues" evidence="8">
    <location>
        <begin position="137"/>
        <end position="160"/>
    </location>
</feature>
<keyword evidence="11" id="KW-1185">Reference proteome</keyword>
<dbReference type="PANTHER" id="PTHR47870:SF1">
    <property type="entry name" value="CYTOCHROME C-TYPE BIOGENESIS PROTEIN CCMH"/>
    <property type="match status" value="1"/>
</dbReference>
<evidence type="ECO:0000256" key="7">
    <source>
        <dbReference type="RuleBase" id="RU364112"/>
    </source>
</evidence>
<comment type="similarity">
    <text evidence="1 7">Belongs to the CcmH/CycL/Ccl2/NrfF family.</text>
</comment>
<feature type="transmembrane region" description="Helical" evidence="7">
    <location>
        <begin position="105"/>
        <end position="125"/>
    </location>
</feature>
<keyword evidence="3 7" id="KW-0479">Metal-binding</keyword>
<evidence type="ECO:0000313" key="11">
    <source>
        <dbReference type="Proteomes" id="UP001597478"/>
    </source>
</evidence>
<evidence type="ECO:0000313" key="10">
    <source>
        <dbReference type="EMBL" id="MFD2800705.1"/>
    </source>
</evidence>
<accession>A0ABW5WCD1</accession>
<gene>
    <name evidence="10" type="ORF">ACFS2C_15025</name>
</gene>
<keyword evidence="5" id="KW-0201">Cytochrome c-type biogenesis</keyword>
<dbReference type="Proteomes" id="UP001597478">
    <property type="component" value="Unassembled WGS sequence"/>
</dbReference>